<dbReference type="PANTHER" id="PTHR13355:SF11">
    <property type="entry name" value="GLUCOSAMINE 6-PHOSPHATE N-ACETYLTRANSFERASE"/>
    <property type="match status" value="1"/>
</dbReference>
<protein>
    <submittedName>
        <fullName evidence="2">GNAT family N-acetyltransferase</fullName>
    </submittedName>
</protein>
<reference evidence="2 3" key="1">
    <citation type="submission" date="2021-06" db="EMBL/GenBank/DDBJ databases">
        <title>Bacillus sp. RD4P76, an endophyte from a halophyte.</title>
        <authorList>
            <person name="Sun J.-Q."/>
        </authorList>
    </citation>
    <scope>NUCLEOTIDE SEQUENCE [LARGE SCALE GENOMIC DNA]</scope>
    <source>
        <strain evidence="2 3">JCM 17098</strain>
    </source>
</reference>
<accession>A0ABS6JPP3</accession>
<dbReference type="EMBL" id="JAHQCR010000017">
    <property type="protein sequence ID" value="MBU9720533.1"/>
    <property type="molecule type" value="Genomic_DNA"/>
</dbReference>
<keyword evidence="3" id="KW-1185">Reference proteome</keyword>
<evidence type="ECO:0000313" key="3">
    <source>
        <dbReference type="Proteomes" id="UP000790580"/>
    </source>
</evidence>
<dbReference type="PROSITE" id="PS51186">
    <property type="entry name" value="GNAT"/>
    <property type="match status" value="1"/>
</dbReference>
<dbReference type="Proteomes" id="UP000790580">
    <property type="component" value="Unassembled WGS sequence"/>
</dbReference>
<dbReference type="PANTHER" id="PTHR13355">
    <property type="entry name" value="GLUCOSAMINE 6-PHOSPHATE N-ACETYLTRANSFERASE"/>
    <property type="match status" value="1"/>
</dbReference>
<dbReference type="Pfam" id="PF13673">
    <property type="entry name" value="Acetyltransf_10"/>
    <property type="match status" value="1"/>
</dbReference>
<proteinExistence type="predicted"/>
<dbReference type="InterPro" id="IPR039143">
    <property type="entry name" value="GNPNAT1-like"/>
</dbReference>
<dbReference type="InterPro" id="IPR000182">
    <property type="entry name" value="GNAT_dom"/>
</dbReference>
<comment type="caution">
    <text evidence="2">The sequence shown here is derived from an EMBL/GenBank/DDBJ whole genome shotgun (WGS) entry which is preliminary data.</text>
</comment>
<organism evidence="2 3">
    <name type="scientific">Evansella alkalicola</name>
    <dbReference type="NCBI Taxonomy" id="745819"/>
    <lineage>
        <taxon>Bacteria</taxon>
        <taxon>Bacillati</taxon>
        <taxon>Bacillota</taxon>
        <taxon>Bacilli</taxon>
        <taxon>Bacillales</taxon>
        <taxon>Bacillaceae</taxon>
        <taxon>Evansella</taxon>
    </lineage>
</organism>
<evidence type="ECO:0000313" key="2">
    <source>
        <dbReference type="EMBL" id="MBU9720533.1"/>
    </source>
</evidence>
<gene>
    <name evidence="2" type="ORF">KS407_03625</name>
</gene>
<dbReference type="Gene3D" id="3.40.630.30">
    <property type="match status" value="1"/>
</dbReference>
<feature type="domain" description="N-acetyltransferase" evidence="1">
    <location>
        <begin position="1"/>
        <end position="128"/>
    </location>
</feature>
<sequence length="128" mass="14637">MNDAYSVRRKVFIEEQQVPEEIEIDEREKEATHFIVYDNHTPVGAGRLRYDGDYAKVERVCVIKSLRKKGVGEQLMAKMESTAKEHVSQIKLNAQTHAEPFYLKLGYETVSDVFYDAGIAHVTMTKGI</sequence>
<dbReference type="CDD" id="cd04301">
    <property type="entry name" value="NAT_SF"/>
    <property type="match status" value="1"/>
</dbReference>
<dbReference type="SUPFAM" id="SSF55729">
    <property type="entry name" value="Acyl-CoA N-acyltransferases (Nat)"/>
    <property type="match status" value="1"/>
</dbReference>
<evidence type="ECO:0000259" key="1">
    <source>
        <dbReference type="PROSITE" id="PS51186"/>
    </source>
</evidence>
<dbReference type="InterPro" id="IPR016181">
    <property type="entry name" value="Acyl_CoA_acyltransferase"/>
</dbReference>
<name>A0ABS6JPP3_9BACI</name>